<evidence type="ECO:0000256" key="7">
    <source>
        <dbReference type="ARBA" id="ARBA00023136"/>
    </source>
</evidence>
<evidence type="ECO:0000313" key="14">
    <source>
        <dbReference type="Proteomes" id="UP000317638"/>
    </source>
</evidence>
<dbReference type="EC" id="2.4.1.227" evidence="10"/>
<keyword evidence="7 10" id="KW-0472">Membrane</keyword>
<dbReference type="GO" id="GO:0051301">
    <property type="term" value="P:cell division"/>
    <property type="evidence" value="ECO:0007669"/>
    <property type="project" value="UniProtKB-KW"/>
</dbReference>
<keyword evidence="4 10" id="KW-0808">Transferase</keyword>
<reference evidence="13 14" key="1">
    <citation type="submission" date="2019-07" db="EMBL/GenBank/DDBJ databases">
        <authorList>
            <person name="Zhou L.-Y."/>
        </authorList>
    </citation>
    <scope>NUCLEOTIDE SEQUENCE [LARGE SCALE GENOMIC DNA]</scope>
    <source>
        <strain evidence="13 14">YIM 101269</strain>
    </source>
</reference>
<evidence type="ECO:0000256" key="3">
    <source>
        <dbReference type="ARBA" id="ARBA00022676"/>
    </source>
</evidence>
<keyword evidence="3 10" id="KW-0328">Glycosyltransferase</keyword>
<dbReference type="Pfam" id="PF04101">
    <property type="entry name" value="Glyco_tran_28_C"/>
    <property type="match status" value="1"/>
</dbReference>
<comment type="subcellular location">
    <subcellularLocation>
        <location evidence="10">Cell membrane</location>
        <topology evidence="10">Peripheral membrane protein</topology>
        <orientation evidence="10">Cytoplasmic side</orientation>
    </subcellularLocation>
</comment>
<evidence type="ECO:0000256" key="4">
    <source>
        <dbReference type="ARBA" id="ARBA00022679"/>
    </source>
</evidence>
<dbReference type="GO" id="GO:0009252">
    <property type="term" value="P:peptidoglycan biosynthetic process"/>
    <property type="evidence" value="ECO:0007669"/>
    <property type="project" value="UniProtKB-UniRule"/>
</dbReference>
<feature type="domain" description="Glycosyl transferase family 28 C-terminal" evidence="12">
    <location>
        <begin position="187"/>
        <end position="350"/>
    </location>
</feature>
<gene>
    <name evidence="10 13" type="primary">murG</name>
    <name evidence="13" type="ORF">FOJ82_07225</name>
</gene>
<feature type="binding site" evidence="10">
    <location>
        <position position="125"/>
    </location>
    <ligand>
        <name>UDP-N-acetyl-alpha-D-glucosamine</name>
        <dbReference type="ChEBI" id="CHEBI:57705"/>
    </ligand>
</feature>
<comment type="pathway">
    <text evidence="10">Cell wall biogenesis; peptidoglycan biosynthesis.</text>
</comment>
<evidence type="ECO:0000313" key="13">
    <source>
        <dbReference type="EMBL" id="TRY18892.1"/>
    </source>
</evidence>
<dbReference type="Pfam" id="PF03033">
    <property type="entry name" value="Glyco_transf_28"/>
    <property type="match status" value="1"/>
</dbReference>
<keyword evidence="2 10" id="KW-0132">Cell division</keyword>
<dbReference type="GO" id="GO:0071555">
    <property type="term" value="P:cell wall organization"/>
    <property type="evidence" value="ECO:0007669"/>
    <property type="project" value="UniProtKB-KW"/>
</dbReference>
<comment type="caution">
    <text evidence="13">The sequence shown here is derived from an EMBL/GenBank/DDBJ whole genome shotgun (WGS) entry which is preliminary data.</text>
</comment>
<feature type="binding site" evidence="10">
    <location>
        <position position="194"/>
    </location>
    <ligand>
        <name>UDP-N-acetyl-alpha-D-glucosamine</name>
        <dbReference type="ChEBI" id="CHEBI:57705"/>
    </ligand>
</feature>
<sequence length="365" mass="38078">MTSIVLAGGGTAGHTSPLIATAKALQQLEPDVRLVSIGTAKGLETRVIPAAGLELALITPVPLPRRPGMELLKLPWRLTKSVREARAVLRRAGAQALVGFGGYVSIPAYLAARTMRVPVVVHEANKLAGISNRIGARFAAFTAITFRETELPGSTLIGMPMSSTITHPSVDKVEARRRFGLDPQRPTLLVSGGSQGAVRINEAVLGALDEILGAGVQVLHVLGPKNFSEDSAVVEHASGARYLPVAFVEDMAVAYAAADLMVARAGAATVMETAVSGLPVVFVPLPWGNGEQARNAAELVAADAGVMLPESQLSAGTLAASVVPLVTDSARLARMSDDARRQYPADAAENLARAVLEAARTKEAK</sequence>
<keyword evidence="8 10" id="KW-0131">Cell cycle</keyword>
<evidence type="ECO:0000256" key="2">
    <source>
        <dbReference type="ARBA" id="ARBA00022618"/>
    </source>
</evidence>
<dbReference type="EMBL" id="VKKG01000002">
    <property type="protein sequence ID" value="TRY18892.1"/>
    <property type="molecule type" value="Genomic_DNA"/>
</dbReference>
<keyword evidence="5 10" id="KW-0133">Cell shape</keyword>
<dbReference type="AlphaFoldDB" id="A0A553K2G0"/>
<dbReference type="GO" id="GO:0005975">
    <property type="term" value="P:carbohydrate metabolic process"/>
    <property type="evidence" value="ECO:0007669"/>
    <property type="project" value="InterPro"/>
</dbReference>
<evidence type="ECO:0000256" key="6">
    <source>
        <dbReference type="ARBA" id="ARBA00022984"/>
    </source>
</evidence>
<evidence type="ECO:0000256" key="9">
    <source>
        <dbReference type="ARBA" id="ARBA00023316"/>
    </source>
</evidence>
<comment type="catalytic activity">
    <reaction evidence="10">
        <text>di-trans,octa-cis-undecaprenyl diphospho-N-acetyl-alpha-D-muramoyl-L-alanyl-D-glutamyl-meso-2,6-diaminopimeloyl-D-alanyl-D-alanine + UDP-N-acetyl-alpha-D-glucosamine = di-trans,octa-cis-undecaprenyl diphospho-[N-acetyl-alpha-D-glucosaminyl-(1-&gt;4)]-N-acetyl-alpha-D-muramoyl-L-alanyl-D-glutamyl-meso-2,6-diaminopimeloyl-D-alanyl-D-alanine + UDP + H(+)</text>
        <dbReference type="Rhea" id="RHEA:31227"/>
        <dbReference type="ChEBI" id="CHEBI:15378"/>
        <dbReference type="ChEBI" id="CHEBI:57705"/>
        <dbReference type="ChEBI" id="CHEBI:58223"/>
        <dbReference type="ChEBI" id="CHEBI:61387"/>
        <dbReference type="ChEBI" id="CHEBI:61388"/>
        <dbReference type="EC" id="2.4.1.227"/>
    </reaction>
</comment>
<keyword evidence="9 10" id="KW-0961">Cell wall biogenesis/degradation</keyword>
<keyword evidence="1 10" id="KW-1003">Cell membrane</keyword>
<dbReference type="UniPathway" id="UPA00219"/>
<dbReference type="GO" id="GO:0050511">
    <property type="term" value="F:undecaprenyldiphospho-muramoylpentapeptide beta-N-acetylglucosaminyltransferase activity"/>
    <property type="evidence" value="ECO:0007669"/>
    <property type="project" value="UniProtKB-UniRule"/>
</dbReference>
<dbReference type="GO" id="GO:0051991">
    <property type="term" value="F:UDP-N-acetyl-D-glucosamine:N-acetylmuramoyl-L-alanyl-D-glutamyl-meso-2,6-diaminopimelyl-D-alanyl-D-alanine-diphosphoundecaprenol 4-beta-N-acetylglucosaminlytransferase activity"/>
    <property type="evidence" value="ECO:0007669"/>
    <property type="project" value="RHEA"/>
</dbReference>
<dbReference type="NCBIfam" id="TIGR01133">
    <property type="entry name" value="murG"/>
    <property type="match status" value="1"/>
</dbReference>
<feature type="binding site" evidence="10">
    <location>
        <begin position="11"/>
        <end position="13"/>
    </location>
    <ligand>
        <name>UDP-N-acetyl-alpha-D-glucosamine</name>
        <dbReference type="ChEBI" id="CHEBI:57705"/>
    </ligand>
</feature>
<dbReference type="HAMAP" id="MF_00033">
    <property type="entry name" value="MurG"/>
    <property type="match status" value="1"/>
</dbReference>
<evidence type="ECO:0000256" key="1">
    <source>
        <dbReference type="ARBA" id="ARBA00022475"/>
    </source>
</evidence>
<protein>
    <recommendedName>
        <fullName evidence="10">UDP-N-acetylglucosamine--N-acetylmuramyl-(pentapeptide) pyrophosphoryl-undecaprenol N-acetylglucosamine transferase</fullName>
        <ecNumber evidence="10">2.4.1.227</ecNumber>
    </recommendedName>
    <alternativeName>
        <fullName evidence="10">Undecaprenyl-PP-MurNAc-pentapeptide-UDPGlcNAc GlcNAc transferase</fullName>
    </alternativeName>
</protein>
<keyword evidence="14" id="KW-1185">Reference proteome</keyword>
<dbReference type="OrthoDB" id="9808936at2"/>
<dbReference type="GO" id="GO:0005886">
    <property type="term" value="C:plasma membrane"/>
    <property type="evidence" value="ECO:0007669"/>
    <property type="project" value="UniProtKB-SubCell"/>
</dbReference>
<dbReference type="PANTHER" id="PTHR21015">
    <property type="entry name" value="UDP-N-ACETYLGLUCOSAMINE--N-ACETYLMURAMYL-(PENTAPEPTIDE) PYROPHOSPHORYL-UNDECAPRENOL N-ACETYLGLUCOSAMINE TRANSFERASE 1"/>
    <property type="match status" value="1"/>
</dbReference>
<dbReference type="Gene3D" id="3.40.50.2000">
    <property type="entry name" value="Glycogen Phosphorylase B"/>
    <property type="match status" value="2"/>
</dbReference>
<evidence type="ECO:0000256" key="10">
    <source>
        <dbReference type="HAMAP-Rule" id="MF_00033"/>
    </source>
</evidence>
<organism evidence="13 14">
    <name type="scientific">Tessaracoccus rhinocerotis</name>
    <dbReference type="NCBI Taxonomy" id="1689449"/>
    <lineage>
        <taxon>Bacteria</taxon>
        <taxon>Bacillati</taxon>
        <taxon>Actinomycetota</taxon>
        <taxon>Actinomycetes</taxon>
        <taxon>Propionibacteriales</taxon>
        <taxon>Propionibacteriaceae</taxon>
        <taxon>Tessaracoccus</taxon>
    </lineage>
</organism>
<feature type="binding site" evidence="10">
    <location>
        <position position="292"/>
    </location>
    <ligand>
        <name>UDP-N-acetyl-alpha-D-glucosamine</name>
        <dbReference type="ChEBI" id="CHEBI:57705"/>
    </ligand>
</feature>
<dbReference type="SUPFAM" id="SSF53756">
    <property type="entry name" value="UDP-Glycosyltransferase/glycogen phosphorylase"/>
    <property type="match status" value="1"/>
</dbReference>
<dbReference type="PANTHER" id="PTHR21015:SF22">
    <property type="entry name" value="GLYCOSYLTRANSFERASE"/>
    <property type="match status" value="1"/>
</dbReference>
<accession>A0A553K2G0</accession>
<evidence type="ECO:0000256" key="8">
    <source>
        <dbReference type="ARBA" id="ARBA00023306"/>
    </source>
</evidence>
<comment type="similarity">
    <text evidence="10">Belongs to the glycosyltransferase 28 family. MurG subfamily.</text>
</comment>
<dbReference type="RefSeq" id="WP_143937784.1">
    <property type="nucleotide sequence ID" value="NZ_VKKG01000002.1"/>
</dbReference>
<dbReference type="GO" id="GO:0008360">
    <property type="term" value="P:regulation of cell shape"/>
    <property type="evidence" value="ECO:0007669"/>
    <property type="project" value="UniProtKB-KW"/>
</dbReference>
<dbReference type="InterPro" id="IPR004276">
    <property type="entry name" value="GlycoTrans_28_N"/>
</dbReference>
<dbReference type="Proteomes" id="UP000317638">
    <property type="component" value="Unassembled WGS sequence"/>
</dbReference>
<dbReference type="InterPro" id="IPR006009">
    <property type="entry name" value="GlcNAc_MurG"/>
</dbReference>
<feature type="domain" description="Glycosyltransferase family 28 N-terminal" evidence="11">
    <location>
        <begin position="4"/>
        <end position="140"/>
    </location>
</feature>
<evidence type="ECO:0000259" key="12">
    <source>
        <dbReference type="Pfam" id="PF04101"/>
    </source>
</evidence>
<keyword evidence="6 10" id="KW-0573">Peptidoglycan synthesis</keyword>
<evidence type="ECO:0000259" key="11">
    <source>
        <dbReference type="Pfam" id="PF03033"/>
    </source>
</evidence>
<dbReference type="CDD" id="cd03785">
    <property type="entry name" value="GT28_MurG"/>
    <property type="match status" value="1"/>
</dbReference>
<comment type="caution">
    <text evidence="10">Lacks conserved residue(s) required for the propagation of feature annotation.</text>
</comment>
<evidence type="ECO:0000256" key="5">
    <source>
        <dbReference type="ARBA" id="ARBA00022960"/>
    </source>
</evidence>
<comment type="function">
    <text evidence="10">Cell wall formation. Catalyzes the transfer of a GlcNAc subunit on undecaprenyl-pyrophosphoryl-MurNAc-pentapeptide (lipid intermediate I) to form undecaprenyl-pyrophosphoryl-MurNAc-(pentapeptide)GlcNAc (lipid intermediate II).</text>
</comment>
<proteinExistence type="inferred from homology"/>
<name>A0A553K2G0_9ACTN</name>
<dbReference type="InterPro" id="IPR007235">
    <property type="entry name" value="Glyco_trans_28_C"/>
</dbReference>